<dbReference type="Pfam" id="PF01022">
    <property type="entry name" value="HTH_5"/>
    <property type="match status" value="1"/>
</dbReference>
<evidence type="ECO:0000259" key="5">
    <source>
        <dbReference type="PROSITE" id="PS50987"/>
    </source>
</evidence>
<dbReference type="PRINTS" id="PR00778">
    <property type="entry name" value="HTHARSR"/>
</dbReference>
<keyword evidence="7" id="KW-1185">Reference proteome</keyword>
<dbReference type="SMART" id="SM00418">
    <property type="entry name" value="HTH_ARSR"/>
    <property type="match status" value="1"/>
</dbReference>
<keyword evidence="4" id="KW-0105">Cadmium resistance</keyword>
<name>A0A926EFT3_9FIRM</name>
<evidence type="ECO:0000313" key="7">
    <source>
        <dbReference type="Proteomes" id="UP000660861"/>
    </source>
</evidence>
<organism evidence="6 7">
    <name type="scientific">Zongyangia hominis</name>
    <dbReference type="NCBI Taxonomy" id="2763677"/>
    <lineage>
        <taxon>Bacteria</taxon>
        <taxon>Bacillati</taxon>
        <taxon>Bacillota</taxon>
        <taxon>Clostridia</taxon>
        <taxon>Eubacteriales</taxon>
        <taxon>Oscillospiraceae</taxon>
        <taxon>Zongyangia</taxon>
    </lineage>
</organism>
<dbReference type="InterPro" id="IPR011991">
    <property type="entry name" value="ArsR-like_HTH"/>
</dbReference>
<dbReference type="GO" id="GO:0046686">
    <property type="term" value="P:response to cadmium ion"/>
    <property type="evidence" value="ECO:0007669"/>
    <property type="project" value="UniProtKB-KW"/>
</dbReference>
<keyword evidence="1" id="KW-0805">Transcription regulation</keyword>
<accession>A0A926EFT3</accession>
<gene>
    <name evidence="6" type="ORF">H8709_09420</name>
</gene>
<keyword evidence="2" id="KW-0238">DNA-binding</keyword>
<proteinExistence type="predicted"/>
<feature type="domain" description="HTH arsR-type" evidence="5">
    <location>
        <begin position="32"/>
        <end position="126"/>
    </location>
</feature>
<dbReference type="PANTHER" id="PTHR43132">
    <property type="entry name" value="ARSENICAL RESISTANCE OPERON REPRESSOR ARSR-RELATED"/>
    <property type="match status" value="1"/>
</dbReference>
<dbReference type="RefSeq" id="WP_262398136.1">
    <property type="nucleotide sequence ID" value="NZ_JACRTC010000006.1"/>
</dbReference>
<dbReference type="InterPro" id="IPR001845">
    <property type="entry name" value="HTH_ArsR_DNA-bd_dom"/>
</dbReference>
<evidence type="ECO:0000256" key="4">
    <source>
        <dbReference type="ARBA" id="ARBA00043263"/>
    </source>
</evidence>
<protein>
    <submittedName>
        <fullName evidence="6">Helix-turn-helix transcriptional regulator</fullName>
    </submittedName>
</protein>
<dbReference type="InterPro" id="IPR036390">
    <property type="entry name" value="WH_DNA-bd_sf"/>
</dbReference>
<dbReference type="Gene3D" id="1.10.10.10">
    <property type="entry name" value="Winged helix-like DNA-binding domain superfamily/Winged helix DNA-binding domain"/>
    <property type="match status" value="1"/>
</dbReference>
<sequence>MTESELHAAGGELCSEHHHHADAIESLQQKLPDEDALMDLADTFRVFGDTTRVKIISALLTGPLCVCDITDALGVSQSAVSHQLRILRSHRLVKYRREGRLVYYTLDDEHISSIIRAGLDHVLERRGEHHENE</sequence>
<keyword evidence="3" id="KW-0804">Transcription</keyword>
<dbReference type="AlphaFoldDB" id="A0A926EFT3"/>
<reference evidence="6" key="1">
    <citation type="submission" date="2020-08" db="EMBL/GenBank/DDBJ databases">
        <title>Genome public.</title>
        <authorList>
            <person name="Liu C."/>
            <person name="Sun Q."/>
        </authorList>
    </citation>
    <scope>NUCLEOTIDE SEQUENCE</scope>
    <source>
        <strain evidence="6">NSJ-54</strain>
    </source>
</reference>
<dbReference type="Proteomes" id="UP000660861">
    <property type="component" value="Unassembled WGS sequence"/>
</dbReference>
<dbReference type="GO" id="GO:0003677">
    <property type="term" value="F:DNA binding"/>
    <property type="evidence" value="ECO:0007669"/>
    <property type="project" value="UniProtKB-KW"/>
</dbReference>
<dbReference type="InterPro" id="IPR018334">
    <property type="entry name" value="ArsR_HTH"/>
</dbReference>
<dbReference type="NCBIfam" id="NF033788">
    <property type="entry name" value="HTH_metalloreg"/>
    <property type="match status" value="1"/>
</dbReference>
<evidence type="ECO:0000256" key="1">
    <source>
        <dbReference type="ARBA" id="ARBA00023015"/>
    </source>
</evidence>
<dbReference type="InterPro" id="IPR051011">
    <property type="entry name" value="Metal_resp_trans_reg"/>
</dbReference>
<dbReference type="SUPFAM" id="SSF46785">
    <property type="entry name" value="Winged helix' DNA-binding domain"/>
    <property type="match status" value="1"/>
</dbReference>
<dbReference type="GO" id="GO:0003700">
    <property type="term" value="F:DNA-binding transcription factor activity"/>
    <property type="evidence" value="ECO:0007669"/>
    <property type="project" value="InterPro"/>
</dbReference>
<dbReference type="PROSITE" id="PS50987">
    <property type="entry name" value="HTH_ARSR_2"/>
    <property type="match status" value="1"/>
</dbReference>
<dbReference type="InterPro" id="IPR036388">
    <property type="entry name" value="WH-like_DNA-bd_sf"/>
</dbReference>
<evidence type="ECO:0000313" key="6">
    <source>
        <dbReference type="EMBL" id="MBC8571046.1"/>
    </source>
</evidence>
<dbReference type="EMBL" id="JACRTC010000006">
    <property type="protein sequence ID" value="MBC8571046.1"/>
    <property type="molecule type" value="Genomic_DNA"/>
</dbReference>
<dbReference type="CDD" id="cd00090">
    <property type="entry name" value="HTH_ARSR"/>
    <property type="match status" value="1"/>
</dbReference>
<evidence type="ECO:0000256" key="2">
    <source>
        <dbReference type="ARBA" id="ARBA00023125"/>
    </source>
</evidence>
<dbReference type="PROSITE" id="PS00846">
    <property type="entry name" value="HTH_ARSR_1"/>
    <property type="match status" value="1"/>
</dbReference>
<comment type="caution">
    <text evidence="6">The sequence shown here is derived from an EMBL/GenBank/DDBJ whole genome shotgun (WGS) entry which is preliminary data.</text>
</comment>
<dbReference type="PANTHER" id="PTHR43132:SF6">
    <property type="entry name" value="HTH-TYPE TRANSCRIPTIONAL REPRESSOR CZRA"/>
    <property type="match status" value="1"/>
</dbReference>
<evidence type="ECO:0000256" key="3">
    <source>
        <dbReference type="ARBA" id="ARBA00023163"/>
    </source>
</evidence>